<sequence length="106" mass="12082">MRFEDTPNLFGYGAGSGTYGDFECQMCSTIYNEGEDEKGTYDGDSIGWTTFAGMQICKHCFGKIEKEVLHRMSDILPWYKRILAARKEHLEEAQLLVDDIDDEIDA</sequence>
<gene>
    <name evidence="1" type="ORF">LCGC14_1684040</name>
</gene>
<protein>
    <submittedName>
        <fullName evidence="1">Uncharacterized protein</fullName>
    </submittedName>
</protein>
<dbReference type="AlphaFoldDB" id="A0A0F9HNA3"/>
<reference evidence="1" key="1">
    <citation type="journal article" date="2015" name="Nature">
        <title>Complex archaea that bridge the gap between prokaryotes and eukaryotes.</title>
        <authorList>
            <person name="Spang A."/>
            <person name="Saw J.H."/>
            <person name="Jorgensen S.L."/>
            <person name="Zaremba-Niedzwiedzka K."/>
            <person name="Martijn J."/>
            <person name="Lind A.E."/>
            <person name="van Eijk R."/>
            <person name="Schleper C."/>
            <person name="Guy L."/>
            <person name="Ettema T.J."/>
        </authorList>
    </citation>
    <scope>NUCLEOTIDE SEQUENCE</scope>
</reference>
<dbReference type="EMBL" id="LAZR01014635">
    <property type="protein sequence ID" value="KKM16617.1"/>
    <property type="molecule type" value="Genomic_DNA"/>
</dbReference>
<proteinExistence type="predicted"/>
<evidence type="ECO:0000313" key="1">
    <source>
        <dbReference type="EMBL" id="KKM16617.1"/>
    </source>
</evidence>
<name>A0A0F9HNA3_9ZZZZ</name>
<organism evidence="1">
    <name type="scientific">marine sediment metagenome</name>
    <dbReference type="NCBI Taxonomy" id="412755"/>
    <lineage>
        <taxon>unclassified sequences</taxon>
        <taxon>metagenomes</taxon>
        <taxon>ecological metagenomes</taxon>
    </lineage>
</organism>
<comment type="caution">
    <text evidence="1">The sequence shown here is derived from an EMBL/GenBank/DDBJ whole genome shotgun (WGS) entry which is preliminary data.</text>
</comment>
<accession>A0A0F9HNA3</accession>